<evidence type="ECO:0000313" key="13">
    <source>
        <dbReference type="Proteomes" id="UP000285844"/>
    </source>
</evidence>
<dbReference type="RefSeq" id="WP_022098064.1">
    <property type="nucleotide sequence ID" value="NZ_CABIXW010000010.1"/>
</dbReference>
<evidence type="ECO:0000313" key="7">
    <source>
        <dbReference type="EMBL" id="RHD09114.1"/>
    </source>
</evidence>
<dbReference type="GO" id="GO:0016491">
    <property type="term" value="F:oxidoreductase activity"/>
    <property type="evidence" value="ECO:0007669"/>
    <property type="project" value="UniProtKB-KW"/>
</dbReference>
<evidence type="ECO:0000313" key="8">
    <source>
        <dbReference type="EMBL" id="RHL67114.1"/>
    </source>
</evidence>
<dbReference type="Gene3D" id="2.20.180.10">
    <property type="entry name" value="putative fmn-dependent nitroreductase like domains"/>
    <property type="match status" value="1"/>
</dbReference>
<dbReference type="PANTHER" id="PTHR43673:SF10">
    <property type="entry name" value="NADH DEHYDROGENASE_NAD(P)H NITROREDUCTASE XCC3605-RELATED"/>
    <property type="match status" value="1"/>
</dbReference>
<name>A0A174Z5Q8_9FIRM</name>
<dbReference type="EMBL" id="CZBU01000008">
    <property type="protein sequence ID" value="CUQ79271.1"/>
    <property type="molecule type" value="Genomic_DNA"/>
</dbReference>
<dbReference type="InterPro" id="IPR023312">
    <property type="entry name" value="Put_nitroreductase_C_bac"/>
</dbReference>
<dbReference type="EMBL" id="CZBV01000010">
    <property type="protein sequence ID" value="CUQ91054.1"/>
    <property type="molecule type" value="Genomic_DNA"/>
</dbReference>
<dbReference type="InterPro" id="IPR029479">
    <property type="entry name" value="Nitroreductase"/>
</dbReference>
<evidence type="ECO:0000313" key="6">
    <source>
        <dbReference type="EMBL" id="RHC13396.1"/>
    </source>
</evidence>
<dbReference type="PANTHER" id="PTHR43673">
    <property type="entry name" value="NAD(P)H NITROREDUCTASE YDGI-RELATED"/>
    <property type="match status" value="1"/>
</dbReference>
<dbReference type="InterPro" id="IPR000415">
    <property type="entry name" value="Nitroreductase-like"/>
</dbReference>
<evidence type="ECO:0000313" key="9">
    <source>
        <dbReference type="Proteomes" id="UP000095621"/>
    </source>
</evidence>
<reference evidence="9 10" key="1">
    <citation type="submission" date="2015-09" db="EMBL/GenBank/DDBJ databases">
        <authorList>
            <consortium name="Pathogen Informatics"/>
        </authorList>
    </citation>
    <scope>NUCLEOTIDE SEQUENCE [LARGE SCALE GENOMIC DNA]</scope>
    <source>
        <strain evidence="4 9">2789STDY5834875</strain>
        <strain evidence="5 10">2789STDY5834878</strain>
    </source>
</reference>
<dbReference type="Pfam" id="PF00881">
    <property type="entry name" value="Nitroreductase"/>
    <property type="match status" value="2"/>
</dbReference>
<dbReference type="Proteomes" id="UP000285844">
    <property type="component" value="Unassembled WGS sequence"/>
</dbReference>
<evidence type="ECO:0000313" key="12">
    <source>
        <dbReference type="Proteomes" id="UP000285201"/>
    </source>
</evidence>
<dbReference type="OrthoDB" id="9804207at2"/>
<dbReference type="SUPFAM" id="SSF55469">
    <property type="entry name" value="FMN-dependent nitroreductase-like"/>
    <property type="match status" value="1"/>
</dbReference>
<dbReference type="EMBL" id="QSHM01000006">
    <property type="protein sequence ID" value="RHC13396.1"/>
    <property type="molecule type" value="Genomic_DNA"/>
</dbReference>
<dbReference type="EMBL" id="QSIS01000006">
    <property type="protein sequence ID" value="RHD09114.1"/>
    <property type="molecule type" value="Genomic_DNA"/>
</dbReference>
<evidence type="ECO:0000259" key="3">
    <source>
        <dbReference type="Pfam" id="PF00881"/>
    </source>
</evidence>
<dbReference type="Gene3D" id="3.40.109.10">
    <property type="entry name" value="NADH Oxidase"/>
    <property type="match status" value="1"/>
</dbReference>
<evidence type="ECO:0000256" key="1">
    <source>
        <dbReference type="ARBA" id="ARBA00007118"/>
    </source>
</evidence>
<organism evidence="4 9">
    <name type="scientific">Lachnospira eligens</name>
    <dbReference type="NCBI Taxonomy" id="39485"/>
    <lineage>
        <taxon>Bacteria</taxon>
        <taxon>Bacillati</taxon>
        <taxon>Bacillota</taxon>
        <taxon>Clostridia</taxon>
        <taxon>Lachnospirales</taxon>
        <taxon>Lachnospiraceae</taxon>
        <taxon>Lachnospira</taxon>
    </lineage>
</organism>
<reference evidence="11 12" key="2">
    <citation type="submission" date="2018-08" db="EMBL/GenBank/DDBJ databases">
        <title>A genome reference for cultivated species of the human gut microbiota.</title>
        <authorList>
            <person name="Zou Y."/>
            <person name="Xue W."/>
            <person name="Luo G."/>
        </authorList>
    </citation>
    <scope>NUCLEOTIDE SEQUENCE [LARGE SCALE GENOMIC DNA]</scope>
    <source>
        <strain evidence="8 12">AF36-7BH</strain>
        <strain evidence="7 11">AM32-2AC</strain>
        <strain evidence="6 13">AM37-3BH</strain>
    </source>
</reference>
<evidence type="ECO:0000313" key="10">
    <source>
        <dbReference type="Proteomes" id="UP000095780"/>
    </source>
</evidence>
<dbReference type="Proteomes" id="UP000284794">
    <property type="component" value="Unassembled WGS sequence"/>
</dbReference>
<feature type="domain" description="Nitroreductase" evidence="3">
    <location>
        <begin position="7"/>
        <end position="59"/>
    </location>
</feature>
<evidence type="ECO:0000313" key="5">
    <source>
        <dbReference type="EMBL" id="CUQ91054.1"/>
    </source>
</evidence>
<dbReference type="Proteomes" id="UP000285201">
    <property type="component" value="Unassembled WGS sequence"/>
</dbReference>
<gene>
    <name evidence="8" type="ORF">DW007_10345</name>
    <name evidence="7" type="ORF">DW811_06405</name>
    <name evidence="6" type="ORF">DW858_06875</name>
    <name evidence="4" type="ORF">ERS852490_02935</name>
    <name evidence="5" type="ORF">ERS852492_02806</name>
</gene>
<accession>A0A174Z5Q8</accession>
<evidence type="ECO:0000256" key="2">
    <source>
        <dbReference type="ARBA" id="ARBA00023002"/>
    </source>
</evidence>
<dbReference type="Proteomes" id="UP000095780">
    <property type="component" value="Unassembled WGS sequence"/>
</dbReference>
<dbReference type="EMBL" id="QROY01000008">
    <property type="protein sequence ID" value="RHL67114.1"/>
    <property type="molecule type" value="Genomic_DNA"/>
</dbReference>
<comment type="similarity">
    <text evidence="1">Belongs to the nitroreductase family.</text>
</comment>
<dbReference type="AlphaFoldDB" id="A0A174Z5Q8"/>
<evidence type="ECO:0000313" key="4">
    <source>
        <dbReference type="EMBL" id="CUQ79271.1"/>
    </source>
</evidence>
<protein>
    <submittedName>
        <fullName evidence="4 6">Nitroreductase</fullName>
    </submittedName>
</protein>
<dbReference type="CDD" id="cd02062">
    <property type="entry name" value="Nitro_FMN_reductase"/>
    <property type="match status" value="1"/>
</dbReference>
<sequence>MIKELVKKNRSYRRFYQEKKLTRQQLMELVETARLTPSAANRQPFKYRIVCDEEENEKVFRLLGFAGYLKDWDGPSEGEKPTGYIVITCPANVNDEVDAGIVGQTMLLAATEAGFGGCFFGNVKRDELKTQLNIPSELKIVYVIAFGYPKEEVVLEDIPADGDIKYYRDENQVHHVPKKRIEDIVL</sequence>
<proteinExistence type="inferred from homology"/>
<dbReference type="Proteomes" id="UP000095621">
    <property type="component" value="Unassembled WGS sequence"/>
</dbReference>
<feature type="domain" description="Nitroreductase" evidence="3">
    <location>
        <begin position="93"/>
        <end position="148"/>
    </location>
</feature>
<keyword evidence="2" id="KW-0560">Oxidoreductase</keyword>
<evidence type="ECO:0000313" key="11">
    <source>
        <dbReference type="Proteomes" id="UP000284794"/>
    </source>
</evidence>